<gene>
    <name evidence="2" type="ORF">DZF91_21850</name>
</gene>
<evidence type="ECO:0000259" key="1">
    <source>
        <dbReference type="Pfam" id="PF04149"/>
    </source>
</evidence>
<sequence>MLMWRKSSYSGDNGGACIEIADLTPSVGVRDSKDPDGPRLTMTRDNLAALTEVIKHL</sequence>
<reference evidence="2 3" key="1">
    <citation type="submission" date="2018-08" db="EMBL/GenBank/DDBJ databases">
        <title>Actinomadura jelena sp. nov., a novel Actinomycete isolated from soil in Chad.</title>
        <authorList>
            <person name="Shi L."/>
        </authorList>
    </citation>
    <scope>NUCLEOTIDE SEQUENCE [LARGE SCALE GENOMIC DNA]</scope>
    <source>
        <strain evidence="2 3">NEAU-G17</strain>
    </source>
</reference>
<protein>
    <submittedName>
        <fullName evidence="2">DUF397 domain-containing protein</fullName>
    </submittedName>
</protein>
<keyword evidence="3" id="KW-1185">Reference proteome</keyword>
<dbReference type="InterPro" id="IPR007278">
    <property type="entry name" value="DUF397"/>
</dbReference>
<feature type="domain" description="DUF397" evidence="1">
    <location>
        <begin position="3"/>
        <end position="55"/>
    </location>
</feature>
<dbReference type="OrthoDB" id="3483392at2"/>
<dbReference type="Pfam" id="PF04149">
    <property type="entry name" value="DUF397"/>
    <property type="match status" value="1"/>
</dbReference>
<comment type="caution">
    <text evidence="2">The sequence shown here is derived from an EMBL/GenBank/DDBJ whole genome shotgun (WGS) entry which is preliminary data.</text>
</comment>
<evidence type="ECO:0000313" key="3">
    <source>
        <dbReference type="Proteomes" id="UP000261811"/>
    </source>
</evidence>
<proteinExistence type="predicted"/>
<evidence type="ECO:0000313" key="2">
    <source>
        <dbReference type="EMBL" id="RFU39552.1"/>
    </source>
</evidence>
<dbReference type="AlphaFoldDB" id="A0A372JHQ4"/>
<dbReference type="EMBL" id="QURH01000335">
    <property type="protein sequence ID" value="RFU39552.1"/>
    <property type="molecule type" value="Genomic_DNA"/>
</dbReference>
<name>A0A372JHQ4_9ACTN</name>
<accession>A0A372JHQ4</accession>
<organism evidence="2 3">
    <name type="scientific">Actinomadura logoneensis</name>
    <dbReference type="NCBI Taxonomy" id="2293572"/>
    <lineage>
        <taxon>Bacteria</taxon>
        <taxon>Bacillati</taxon>
        <taxon>Actinomycetota</taxon>
        <taxon>Actinomycetes</taxon>
        <taxon>Streptosporangiales</taxon>
        <taxon>Thermomonosporaceae</taxon>
        <taxon>Actinomadura</taxon>
    </lineage>
</organism>
<dbReference type="Proteomes" id="UP000261811">
    <property type="component" value="Unassembled WGS sequence"/>
</dbReference>